<reference evidence="2" key="1">
    <citation type="journal article" date="2021" name="Nat. Commun.">
        <title>Genetic determinants of endophytism in the Arabidopsis root mycobiome.</title>
        <authorList>
            <person name="Mesny F."/>
            <person name="Miyauchi S."/>
            <person name="Thiergart T."/>
            <person name="Pickel B."/>
            <person name="Atanasova L."/>
            <person name="Karlsson M."/>
            <person name="Huettel B."/>
            <person name="Barry K.W."/>
            <person name="Haridas S."/>
            <person name="Chen C."/>
            <person name="Bauer D."/>
            <person name="Andreopoulos W."/>
            <person name="Pangilinan J."/>
            <person name="LaButti K."/>
            <person name="Riley R."/>
            <person name="Lipzen A."/>
            <person name="Clum A."/>
            <person name="Drula E."/>
            <person name="Henrissat B."/>
            <person name="Kohler A."/>
            <person name="Grigoriev I.V."/>
            <person name="Martin F.M."/>
            <person name="Hacquard S."/>
        </authorList>
    </citation>
    <scope>NUCLEOTIDE SEQUENCE</scope>
    <source>
        <strain evidence="2">MPI-CAGE-AT-0021</strain>
    </source>
</reference>
<proteinExistence type="predicted"/>
<evidence type="ECO:0000313" key="3">
    <source>
        <dbReference type="Proteomes" id="UP000717696"/>
    </source>
</evidence>
<dbReference type="OrthoDB" id="2687876at2759"/>
<protein>
    <recommendedName>
        <fullName evidence="1">F-box domain-containing protein</fullName>
    </recommendedName>
</protein>
<name>A0A9P9EUE3_9HYPO</name>
<keyword evidence="3" id="KW-1185">Reference proteome</keyword>
<evidence type="ECO:0000259" key="1">
    <source>
        <dbReference type="PROSITE" id="PS50181"/>
    </source>
</evidence>
<dbReference type="EMBL" id="JAGMUU010000010">
    <property type="protein sequence ID" value="KAH7144516.1"/>
    <property type="molecule type" value="Genomic_DNA"/>
</dbReference>
<feature type="domain" description="F-box" evidence="1">
    <location>
        <begin position="45"/>
        <end position="91"/>
    </location>
</feature>
<dbReference type="Proteomes" id="UP000717696">
    <property type="component" value="Unassembled WGS sequence"/>
</dbReference>
<evidence type="ECO:0000313" key="2">
    <source>
        <dbReference type="EMBL" id="KAH7144516.1"/>
    </source>
</evidence>
<gene>
    <name evidence="2" type="ORF">B0J13DRAFT_46446</name>
</gene>
<dbReference type="InterPro" id="IPR001810">
    <property type="entry name" value="F-box_dom"/>
</dbReference>
<accession>A0A9P9EUE3</accession>
<dbReference type="PROSITE" id="PS50181">
    <property type="entry name" value="FBOX"/>
    <property type="match status" value="1"/>
</dbReference>
<dbReference type="AlphaFoldDB" id="A0A9P9EUE3"/>
<sequence length="354" mass="39535">MSPPRIARNLIPELTCPREFGLRGMIRDLAPAKSSTISRATASSLGQLDPLPAELLLITLGLLDFQSLSRILRASLRGKELVEALPAYKDMMEHAPETLTALGRTGLLKHHSALLLHQTLQSDKCVSCFNFGGFLFLPTCERVSADCLYENIALRMTTPTIAKQCFGLTGKQLQRIPVMYSIPNTYEMWLQISRKRVYRLVSVKHVKQLAIEIHGSAENVAKLMPNAPTANMTERQIAIFKQFHEASLEPPGCDLSRLPRDEEAIGDDYCAMASIRFPFLKGAGVDNGRVCRGCLFAAELHAREEIPEMSIQEIVPPGVTSDRSYIGLIRLRLEEDFFEHIQTCRGVDLVLQME</sequence>
<comment type="caution">
    <text evidence="2">The sequence shown here is derived from an EMBL/GenBank/DDBJ whole genome shotgun (WGS) entry which is preliminary data.</text>
</comment>
<organism evidence="2 3">
    <name type="scientific">Dactylonectria estremocensis</name>
    <dbReference type="NCBI Taxonomy" id="1079267"/>
    <lineage>
        <taxon>Eukaryota</taxon>
        <taxon>Fungi</taxon>
        <taxon>Dikarya</taxon>
        <taxon>Ascomycota</taxon>
        <taxon>Pezizomycotina</taxon>
        <taxon>Sordariomycetes</taxon>
        <taxon>Hypocreomycetidae</taxon>
        <taxon>Hypocreales</taxon>
        <taxon>Nectriaceae</taxon>
        <taxon>Dactylonectria</taxon>
    </lineage>
</organism>